<dbReference type="RefSeq" id="WP_250592484.1">
    <property type="nucleotide sequence ID" value="NZ_JAMLJM010000004.1"/>
</dbReference>
<dbReference type="SUPFAM" id="SSF53448">
    <property type="entry name" value="Nucleotide-diphospho-sugar transferases"/>
    <property type="match status" value="1"/>
</dbReference>
<comment type="caution">
    <text evidence="5">The sequence shown here is derived from an EMBL/GenBank/DDBJ whole genome shotgun (WGS) entry which is preliminary data.</text>
</comment>
<accession>A0ABT0TNJ7</accession>
<organism evidence="5 6">
    <name type="scientific">Flavobacterium luminosum</name>
    <dbReference type="NCBI Taxonomy" id="2949086"/>
    <lineage>
        <taxon>Bacteria</taxon>
        <taxon>Pseudomonadati</taxon>
        <taxon>Bacteroidota</taxon>
        <taxon>Flavobacteriia</taxon>
        <taxon>Flavobacteriales</taxon>
        <taxon>Flavobacteriaceae</taxon>
        <taxon>Flavobacterium</taxon>
    </lineage>
</organism>
<sequence>MIVLLHNFSTVTDIVGVEHEKVKTECLGKPMAFSLYKVAEYFPDKIVVWCYKELYAQVDFDFIVRAFPHNRYMYSFNPSGNFFPDAIGYIEESPYIKVNKKVHYPTWQMSSVVGAIHSSTILKISKSFWEKREHFDWVLSAVAKQYQPLGMFCYSEPQLLKDPMLSLSFPKANAVELFSFVAQHYKWVWKHFLVLSMGIYDKKFPLAAWVLSFFKKQGSTSDEALSFDHNPITIDWEQETIDVIIPTIGRKTYLRDVLKDLSVQTHLPKNVIIVEQNPQEGSVSELDYLESESWPFSIRHIFTHQTGACQARNRALEWVESKWCFLNDDDNRFDSNLLKNAILNLRQLEVQAIITYYPVKSEVQKYFHISQTTIFGSGNAFVNSNVLKFIRFNLKLEFGYGEDTEFGLQLRNKGVDVIYIPDLKILHLKAPIGGFRTKFVHPWSNESIQPKPSPTIMFVKQKFSTKHQILGYKIRLFFKTHKYKIWKFSSFQKQWQQSEYWVKTL</sequence>
<comment type="similarity">
    <text evidence="1">Belongs to the glycosyltransferase 2 family.</text>
</comment>
<dbReference type="Pfam" id="PF00535">
    <property type="entry name" value="Glycos_transf_2"/>
    <property type="match status" value="1"/>
</dbReference>
<keyword evidence="3" id="KW-0808">Transferase</keyword>
<proteinExistence type="inferred from homology"/>
<dbReference type="Gene3D" id="3.90.550.10">
    <property type="entry name" value="Spore Coat Polysaccharide Biosynthesis Protein SpsA, Chain A"/>
    <property type="match status" value="1"/>
</dbReference>
<dbReference type="Proteomes" id="UP001317191">
    <property type="component" value="Unassembled WGS sequence"/>
</dbReference>
<gene>
    <name evidence="5" type="ORF">NAT50_06865</name>
</gene>
<protein>
    <submittedName>
        <fullName evidence="5">Glycosyltransferase family 2 protein</fullName>
    </submittedName>
</protein>
<dbReference type="InterPro" id="IPR001173">
    <property type="entry name" value="Glyco_trans_2-like"/>
</dbReference>
<evidence type="ECO:0000256" key="3">
    <source>
        <dbReference type="ARBA" id="ARBA00022679"/>
    </source>
</evidence>
<dbReference type="PANTHER" id="PTHR43179">
    <property type="entry name" value="RHAMNOSYLTRANSFERASE WBBL"/>
    <property type="match status" value="1"/>
</dbReference>
<reference evidence="5 6" key="1">
    <citation type="submission" date="2022-05" db="EMBL/GenBank/DDBJ databases">
        <title>Flavobacterium sp., isolated from activated sludge.</title>
        <authorList>
            <person name="Ran Q."/>
        </authorList>
    </citation>
    <scope>NUCLEOTIDE SEQUENCE [LARGE SCALE GENOMIC DNA]</scope>
    <source>
        <strain evidence="5 6">HXWNR70</strain>
    </source>
</reference>
<dbReference type="CDD" id="cd00761">
    <property type="entry name" value="Glyco_tranf_GTA_type"/>
    <property type="match status" value="1"/>
</dbReference>
<feature type="domain" description="Glycosyltransferase 2-like" evidence="4">
    <location>
        <begin position="243"/>
        <end position="372"/>
    </location>
</feature>
<dbReference type="PANTHER" id="PTHR43179:SF12">
    <property type="entry name" value="GALACTOFURANOSYLTRANSFERASE GLFT2"/>
    <property type="match status" value="1"/>
</dbReference>
<keyword evidence="6" id="KW-1185">Reference proteome</keyword>
<evidence type="ECO:0000256" key="1">
    <source>
        <dbReference type="ARBA" id="ARBA00006739"/>
    </source>
</evidence>
<evidence type="ECO:0000313" key="5">
    <source>
        <dbReference type="EMBL" id="MCL9809076.1"/>
    </source>
</evidence>
<evidence type="ECO:0000256" key="2">
    <source>
        <dbReference type="ARBA" id="ARBA00022676"/>
    </source>
</evidence>
<dbReference type="EMBL" id="JAMLJM010000004">
    <property type="protein sequence ID" value="MCL9809076.1"/>
    <property type="molecule type" value="Genomic_DNA"/>
</dbReference>
<dbReference type="InterPro" id="IPR029044">
    <property type="entry name" value="Nucleotide-diphossugar_trans"/>
</dbReference>
<keyword evidence="2" id="KW-0328">Glycosyltransferase</keyword>
<evidence type="ECO:0000259" key="4">
    <source>
        <dbReference type="Pfam" id="PF00535"/>
    </source>
</evidence>
<name>A0ABT0TNJ7_9FLAO</name>
<evidence type="ECO:0000313" key="6">
    <source>
        <dbReference type="Proteomes" id="UP001317191"/>
    </source>
</evidence>